<dbReference type="Pfam" id="PF25036">
    <property type="entry name" value="VPS13_VAB"/>
    <property type="match status" value="1"/>
</dbReference>
<accession>A0A0D8XYC8</accession>
<dbReference type="AlphaFoldDB" id="A0A0D8XYC8"/>
<evidence type="ECO:0000313" key="3">
    <source>
        <dbReference type="Proteomes" id="UP000053766"/>
    </source>
</evidence>
<feature type="domain" description="Vacuolar protein sorting-associated protein 13 VPS13 adaptor binding" evidence="1">
    <location>
        <begin position="59"/>
        <end position="101"/>
    </location>
</feature>
<dbReference type="OrthoDB" id="5862630at2759"/>
<gene>
    <name evidence="2" type="ORF">DICVIV_05017</name>
</gene>
<evidence type="ECO:0000259" key="1">
    <source>
        <dbReference type="Pfam" id="PF25036"/>
    </source>
</evidence>
<keyword evidence="3" id="KW-1185">Reference proteome</keyword>
<reference evidence="3" key="2">
    <citation type="journal article" date="2016" name="Sci. Rep.">
        <title>Dictyocaulus viviparus genome, variome and transcriptome elucidate lungworm biology and support future intervention.</title>
        <authorList>
            <person name="McNulty S.N."/>
            <person name="Strube C."/>
            <person name="Rosa B.A."/>
            <person name="Martin J.C."/>
            <person name="Tyagi R."/>
            <person name="Choi Y.J."/>
            <person name="Wang Q."/>
            <person name="Hallsworth Pepin K."/>
            <person name="Zhang X."/>
            <person name="Ozersky P."/>
            <person name="Wilson R.K."/>
            <person name="Sternberg P.W."/>
            <person name="Gasser R.B."/>
            <person name="Mitreva M."/>
        </authorList>
    </citation>
    <scope>NUCLEOTIDE SEQUENCE [LARGE SCALE GENOMIC DNA]</scope>
    <source>
        <strain evidence="3">HannoverDv2000</strain>
    </source>
</reference>
<reference evidence="2 3" key="1">
    <citation type="submission" date="2013-11" db="EMBL/GenBank/DDBJ databases">
        <title>Draft genome of the bovine lungworm Dictyocaulus viviparus.</title>
        <authorList>
            <person name="Mitreva M."/>
        </authorList>
    </citation>
    <scope>NUCLEOTIDE SEQUENCE [LARGE SCALE GENOMIC DNA]</scope>
    <source>
        <strain evidence="2 3">HannoverDv2000</strain>
    </source>
</reference>
<name>A0A0D8XYC8_DICVI</name>
<proteinExistence type="predicted"/>
<dbReference type="Proteomes" id="UP000053766">
    <property type="component" value="Unassembled WGS sequence"/>
</dbReference>
<dbReference type="EMBL" id="KN716254">
    <property type="protein sequence ID" value="KJH48827.1"/>
    <property type="molecule type" value="Genomic_DNA"/>
</dbReference>
<protein>
    <recommendedName>
        <fullName evidence="1">Vacuolar protein sorting-associated protein 13 VPS13 adaptor binding domain-containing protein</fullName>
    </recommendedName>
</protein>
<evidence type="ECO:0000313" key="2">
    <source>
        <dbReference type="EMBL" id="KJH48827.1"/>
    </source>
</evidence>
<sequence>MLTRLYRLPALVLQPDIVVRVGRGLVKEANYHPRYSQRFALTPGVQALKLSVVHESLPTLYYNIGVEVRAGTGRYKDTQVVLLTSRYVINNNSSFSIFACHHDLIDLSKTMNTKSKKD</sequence>
<organism evidence="2 3">
    <name type="scientific">Dictyocaulus viviparus</name>
    <name type="common">Bovine lungworm</name>
    <dbReference type="NCBI Taxonomy" id="29172"/>
    <lineage>
        <taxon>Eukaryota</taxon>
        <taxon>Metazoa</taxon>
        <taxon>Ecdysozoa</taxon>
        <taxon>Nematoda</taxon>
        <taxon>Chromadorea</taxon>
        <taxon>Rhabditida</taxon>
        <taxon>Rhabditina</taxon>
        <taxon>Rhabditomorpha</taxon>
        <taxon>Strongyloidea</taxon>
        <taxon>Metastrongylidae</taxon>
        <taxon>Dictyocaulus</taxon>
    </lineage>
</organism>
<dbReference type="InterPro" id="IPR009543">
    <property type="entry name" value="VPS13_VAB"/>
</dbReference>